<reference evidence="2" key="1">
    <citation type="submission" date="2017-01" db="EMBL/GenBank/DDBJ databases">
        <title>Comparative genomics of anhydrobiosis in the tardigrade Hypsibius dujardini.</title>
        <authorList>
            <person name="Yoshida Y."/>
            <person name="Koutsovoulos G."/>
            <person name="Laetsch D."/>
            <person name="Stevens L."/>
            <person name="Kumar S."/>
            <person name="Horikawa D."/>
            <person name="Ishino K."/>
            <person name="Komine S."/>
            <person name="Tomita M."/>
            <person name="Blaxter M."/>
            <person name="Arakawa K."/>
        </authorList>
    </citation>
    <scope>NUCLEOTIDE SEQUENCE [LARGE SCALE GENOMIC DNA]</scope>
    <source>
        <strain evidence="2">Z151</strain>
    </source>
</reference>
<sequence>MKHCVKIYSLTKVSTHFIIAAMASLPLQEKFQARWKITDETEEKVQLFFPAEPFLDLQPLPPAERSTVAVDHLLRELPGDHV</sequence>
<name>A0A1W0X2A0_HYPEX</name>
<proteinExistence type="predicted"/>
<dbReference type="EMBL" id="MTYJ01000022">
    <property type="protein sequence ID" value="OQV21637.1"/>
    <property type="molecule type" value="Genomic_DNA"/>
</dbReference>
<dbReference type="Proteomes" id="UP000192578">
    <property type="component" value="Unassembled WGS sequence"/>
</dbReference>
<comment type="caution">
    <text evidence="1">The sequence shown here is derived from an EMBL/GenBank/DDBJ whole genome shotgun (WGS) entry which is preliminary data.</text>
</comment>
<accession>A0A1W0X2A0</accession>
<gene>
    <name evidence="1" type="ORF">BV898_04536</name>
</gene>
<keyword evidence="2" id="KW-1185">Reference proteome</keyword>
<evidence type="ECO:0000313" key="1">
    <source>
        <dbReference type="EMBL" id="OQV21637.1"/>
    </source>
</evidence>
<dbReference type="AlphaFoldDB" id="A0A1W0X2A0"/>
<evidence type="ECO:0000313" key="2">
    <source>
        <dbReference type="Proteomes" id="UP000192578"/>
    </source>
</evidence>
<organism evidence="1 2">
    <name type="scientific">Hypsibius exemplaris</name>
    <name type="common">Freshwater tardigrade</name>
    <dbReference type="NCBI Taxonomy" id="2072580"/>
    <lineage>
        <taxon>Eukaryota</taxon>
        <taxon>Metazoa</taxon>
        <taxon>Ecdysozoa</taxon>
        <taxon>Tardigrada</taxon>
        <taxon>Eutardigrada</taxon>
        <taxon>Parachela</taxon>
        <taxon>Hypsibioidea</taxon>
        <taxon>Hypsibiidae</taxon>
        <taxon>Hypsibius</taxon>
    </lineage>
</organism>
<protein>
    <submittedName>
        <fullName evidence="1">Uncharacterized protein</fullName>
    </submittedName>
</protein>